<keyword evidence="1" id="KW-0812">Transmembrane</keyword>
<dbReference type="RefSeq" id="WP_006046355.1">
    <property type="nucleotide sequence ID" value="NZ_CAKAQN010000048.1"/>
</dbReference>
<keyword evidence="1" id="KW-1133">Transmembrane helix</keyword>
<dbReference type="Proteomes" id="UP000249852">
    <property type="component" value="Unassembled WGS sequence"/>
</dbReference>
<protein>
    <recommendedName>
        <fullName evidence="4">VPDSG-CTERM exosortase interaction domain protein</fullName>
    </recommendedName>
</protein>
<dbReference type="EMBL" id="QLTQ01000001">
    <property type="protein sequence ID" value="RAS48561.1"/>
    <property type="molecule type" value="Genomic_DNA"/>
</dbReference>
<evidence type="ECO:0000313" key="2">
    <source>
        <dbReference type="EMBL" id="RAS48561.1"/>
    </source>
</evidence>
<reference evidence="2 3" key="1">
    <citation type="submission" date="2018-06" db="EMBL/GenBank/DDBJ databases">
        <title>Genomic Encyclopedia of Archaeal and Bacterial Type Strains, Phase II (KMG-II): from individual species to whole genera.</title>
        <authorList>
            <person name="Goeker M."/>
        </authorList>
    </citation>
    <scope>NUCLEOTIDE SEQUENCE [LARGE SCALE GENOMIC DNA]</scope>
    <source>
        <strain evidence="2 3">DSM 18710</strain>
    </source>
</reference>
<comment type="caution">
    <text evidence="2">The sequence shown here is derived from an EMBL/GenBank/DDBJ whole genome shotgun (WGS) entry which is preliminary data.</text>
</comment>
<keyword evidence="1" id="KW-0472">Membrane</keyword>
<evidence type="ECO:0008006" key="4">
    <source>
        <dbReference type="Google" id="ProtNLM"/>
    </source>
</evidence>
<feature type="transmembrane region" description="Helical" evidence="1">
    <location>
        <begin position="6"/>
        <end position="27"/>
    </location>
</feature>
<keyword evidence="3" id="KW-1185">Reference proteome</keyword>
<evidence type="ECO:0000256" key="1">
    <source>
        <dbReference type="SAM" id="Phobius"/>
    </source>
</evidence>
<accession>A0ABX9DVF8</accession>
<sequence length="129" mass="14367">MNKKSFFIGMLSGVVLTIVALVVIAFVRQKNNEDDAIQRLEKPVSYENKKITSFKVFQVIGEDAALAKEISDKELDMYLGNTVVLIGKDFYSDQVITIKNPKRIGTYSYTNNGGMPKTVPIIEGEITSN</sequence>
<proteinExistence type="predicted"/>
<name>A0ABX9DVF8_9BACT</name>
<gene>
    <name evidence="2" type="ORF">BC673_101105</name>
</gene>
<evidence type="ECO:0000313" key="3">
    <source>
        <dbReference type="Proteomes" id="UP000249852"/>
    </source>
</evidence>
<organism evidence="2 3">
    <name type="scientific">Prevotella pallens</name>
    <dbReference type="NCBI Taxonomy" id="60133"/>
    <lineage>
        <taxon>Bacteria</taxon>
        <taxon>Pseudomonadati</taxon>
        <taxon>Bacteroidota</taxon>
        <taxon>Bacteroidia</taxon>
        <taxon>Bacteroidales</taxon>
        <taxon>Prevotellaceae</taxon>
        <taxon>Prevotella</taxon>
    </lineage>
</organism>